<reference evidence="2 3" key="1">
    <citation type="journal article" date="2015" name="Nature">
        <title>rRNA introns, odd ribosomes, and small enigmatic genomes across a large radiation of phyla.</title>
        <authorList>
            <person name="Brown C.T."/>
            <person name="Hug L.A."/>
            <person name="Thomas B.C."/>
            <person name="Sharon I."/>
            <person name="Castelle C.J."/>
            <person name="Singh A."/>
            <person name="Wilkins M.J."/>
            <person name="Williams K.H."/>
            <person name="Banfield J.F."/>
        </authorList>
    </citation>
    <scope>NUCLEOTIDE SEQUENCE [LARGE SCALE GENOMIC DNA]</scope>
</reference>
<dbReference type="Proteomes" id="UP000034371">
    <property type="component" value="Unassembled WGS sequence"/>
</dbReference>
<protein>
    <submittedName>
        <fullName evidence="2">Methyltransferase domain family</fullName>
    </submittedName>
</protein>
<evidence type="ECO:0000313" key="3">
    <source>
        <dbReference type="Proteomes" id="UP000034371"/>
    </source>
</evidence>
<dbReference type="Gene3D" id="3.40.50.150">
    <property type="entry name" value="Vaccinia Virus protein VP39"/>
    <property type="match status" value="1"/>
</dbReference>
<dbReference type="InterPro" id="IPR050508">
    <property type="entry name" value="Methyltransf_Superfamily"/>
</dbReference>
<keyword evidence="2" id="KW-0808">Transferase</keyword>
<evidence type="ECO:0000313" key="2">
    <source>
        <dbReference type="EMBL" id="KKS19362.1"/>
    </source>
</evidence>
<dbReference type="AlphaFoldDB" id="A0A0G0X4R4"/>
<dbReference type="EMBL" id="LCBY01000087">
    <property type="protein sequence ID" value="KKS19362.1"/>
    <property type="molecule type" value="Genomic_DNA"/>
</dbReference>
<dbReference type="InterPro" id="IPR013216">
    <property type="entry name" value="Methyltransf_11"/>
</dbReference>
<evidence type="ECO:0000259" key="1">
    <source>
        <dbReference type="Pfam" id="PF08241"/>
    </source>
</evidence>
<name>A0A0G0X4R4_9BACT</name>
<gene>
    <name evidence="2" type="ORF">UU78_C0087G0004</name>
</gene>
<accession>A0A0G0X4R4</accession>
<dbReference type="GO" id="GO:0032259">
    <property type="term" value="P:methylation"/>
    <property type="evidence" value="ECO:0007669"/>
    <property type="project" value="UniProtKB-KW"/>
</dbReference>
<feature type="domain" description="Methyltransferase type 11" evidence="1">
    <location>
        <begin position="38"/>
        <end position="133"/>
    </location>
</feature>
<sequence>MEDRKRKEIEYYDEAAARQLEEEGFVPQVLGSYDKKVLDYGCGNGVHTKFLAEHAREVVGIDLSQGALAIARRNAEKEKVENKAKFLAMDCEKLEFPDNSFDVVFDGGTFSSLDFGKAIQEITRVLRPDGVLVGIETFGHNPLANAKRALNRITGKRTSWAASHIVRQKELARLRQNFERVEVFYFHLISLFAFPLLDSPGGRLMLRLLEGIDDLPLRIPFLQKYAFKIVFVCKNPWRDG</sequence>
<dbReference type="SUPFAM" id="SSF53335">
    <property type="entry name" value="S-adenosyl-L-methionine-dependent methyltransferases"/>
    <property type="match status" value="1"/>
</dbReference>
<dbReference type="InterPro" id="IPR029063">
    <property type="entry name" value="SAM-dependent_MTases_sf"/>
</dbReference>
<dbReference type="PANTHER" id="PTHR42912">
    <property type="entry name" value="METHYLTRANSFERASE"/>
    <property type="match status" value="1"/>
</dbReference>
<comment type="caution">
    <text evidence="2">The sequence shown here is derived from an EMBL/GenBank/DDBJ whole genome shotgun (WGS) entry which is preliminary data.</text>
</comment>
<keyword evidence="2" id="KW-0489">Methyltransferase</keyword>
<dbReference type="CDD" id="cd02440">
    <property type="entry name" value="AdoMet_MTases"/>
    <property type="match status" value="1"/>
</dbReference>
<proteinExistence type="predicted"/>
<dbReference type="GO" id="GO:0008757">
    <property type="term" value="F:S-adenosylmethionine-dependent methyltransferase activity"/>
    <property type="evidence" value="ECO:0007669"/>
    <property type="project" value="InterPro"/>
</dbReference>
<organism evidence="2 3">
    <name type="scientific">Candidatus Roizmanbacteria bacterium GW2011_GWC2_41_7</name>
    <dbReference type="NCBI Taxonomy" id="1618487"/>
    <lineage>
        <taxon>Bacteria</taxon>
        <taxon>Candidatus Roizmaniibacteriota</taxon>
    </lineage>
</organism>
<dbReference type="Pfam" id="PF08241">
    <property type="entry name" value="Methyltransf_11"/>
    <property type="match status" value="1"/>
</dbReference>